<accession>A0A7C4UBU0</accession>
<comment type="caution">
    <text evidence="2">The sequence shown here is derived from an EMBL/GenBank/DDBJ whole genome shotgun (WGS) entry which is preliminary data.</text>
</comment>
<dbReference type="Pfam" id="PF02577">
    <property type="entry name" value="BFN_dom"/>
    <property type="match status" value="1"/>
</dbReference>
<dbReference type="GO" id="GO:0004518">
    <property type="term" value="F:nuclease activity"/>
    <property type="evidence" value="ECO:0007669"/>
    <property type="project" value="InterPro"/>
</dbReference>
<gene>
    <name evidence="2" type="ORF">ENV67_01550</name>
</gene>
<organism evidence="2">
    <name type="scientific">candidate division WOR-3 bacterium</name>
    <dbReference type="NCBI Taxonomy" id="2052148"/>
    <lineage>
        <taxon>Bacteria</taxon>
        <taxon>Bacteria division WOR-3</taxon>
    </lineage>
</organism>
<dbReference type="InterPro" id="IPR003729">
    <property type="entry name" value="Bi_nuclease_dom"/>
</dbReference>
<dbReference type="PANTHER" id="PTHR15160:SF1">
    <property type="entry name" value="VON HIPPEL-LINDAU DISEASE TUMOR SUPPRESSOR"/>
    <property type="match status" value="1"/>
</dbReference>
<proteinExistence type="predicted"/>
<evidence type="ECO:0000259" key="1">
    <source>
        <dbReference type="PROSITE" id="PS51658"/>
    </source>
</evidence>
<evidence type="ECO:0000313" key="2">
    <source>
        <dbReference type="EMBL" id="HGW91212.1"/>
    </source>
</evidence>
<feature type="domain" description="BFN" evidence="1">
    <location>
        <begin position="1"/>
        <end position="132"/>
    </location>
</feature>
<sequence>MKEVFVSGFGQDEKGDIIIILSEKTPGKKVLPIWIGDYEAQAIARGLQKITPPRPLTHELLLSILSGLNYVIDKVVITDLKDNTFYAVIWLKKDNNIYHIDARPSDAIALSIMAGAPIYVNEDVLERGGINIESSEKNAQDIKKYLLSMKPEDFGKMELK</sequence>
<dbReference type="EMBL" id="DTHG01000019">
    <property type="protein sequence ID" value="HGW91212.1"/>
    <property type="molecule type" value="Genomic_DNA"/>
</dbReference>
<dbReference type="Gene3D" id="3.10.690.10">
    <property type="entry name" value="Bifunctional nuclease domain"/>
    <property type="match status" value="1"/>
</dbReference>
<dbReference type="PROSITE" id="PS51658">
    <property type="entry name" value="BFN"/>
    <property type="match status" value="1"/>
</dbReference>
<dbReference type="AlphaFoldDB" id="A0A7C4UBU0"/>
<name>A0A7C4UBU0_UNCW3</name>
<protein>
    <submittedName>
        <fullName evidence="2">Bifunctional nuclease family protein</fullName>
    </submittedName>
</protein>
<dbReference type="InterPro" id="IPR036104">
    <property type="entry name" value="BFN_sf"/>
</dbReference>
<dbReference type="PANTHER" id="PTHR15160">
    <property type="entry name" value="VON HIPPEL-LINDAU PROTEIN"/>
    <property type="match status" value="1"/>
</dbReference>
<dbReference type="SUPFAM" id="SSF103256">
    <property type="entry name" value="Hypothetical protein TM0160"/>
    <property type="match status" value="1"/>
</dbReference>
<reference evidence="2" key="1">
    <citation type="journal article" date="2020" name="mSystems">
        <title>Genome- and Community-Level Interaction Insights into Carbon Utilization and Element Cycling Functions of Hydrothermarchaeota in Hydrothermal Sediment.</title>
        <authorList>
            <person name="Zhou Z."/>
            <person name="Liu Y."/>
            <person name="Xu W."/>
            <person name="Pan J."/>
            <person name="Luo Z.H."/>
            <person name="Li M."/>
        </authorList>
    </citation>
    <scope>NUCLEOTIDE SEQUENCE [LARGE SCALE GENOMIC DNA]</scope>
    <source>
        <strain evidence="2">SpSt-780</strain>
    </source>
</reference>